<reference evidence="1" key="1">
    <citation type="submission" date="2020-07" db="EMBL/GenBank/DDBJ databases">
        <title>Genome sequence and genetic diversity analysis of an under-domesticated orphan crop, white fonio (Digitaria exilis).</title>
        <authorList>
            <person name="Bennetzen J.L."/>
            <person name="Chen S."/>
            <person name="Ma X."/>
            <person name="Wang X."/>
            <person name="Yssel A.E.J."/>
            <person name="Chaluvadi S.R."/>
            <person name="Johnson M."/>
            <person name="Gangashetty P."/>
            <person name="Hamidou F."/>
            <person name="Sanogo M.D."/>
            <person name="Zwaenepoel A."/>
            <person name="Wallace J."/>
            <person name="Van De Peer Y."/>
            <person name="Van Deynze A."/>
        </authorList>
    </citation>
    <scope>NUCLEOTIDE SEQUENCE</scope>
    <source>
        <tissue evidence="1">Leaves</tissue>
    </source>
</reference>
<dbReference type="AlphaFoldDB" id="A0A835KQ27"/>
<accession>A0A835KQ27</accession>
<proteinExistence type="predicted"/>
<sequence length="16" mass="1740">MAKYVWSMVAVVMGAP</sequence>
<protein>
    <submittedName>
        <fullName evidence="1">Uncharacterized protein</fullName>
    </submittedName>
</protein>
<gene>
    <name evidence="1" type="ORF">HU200_008671</name>
</gene>
<evidence type="ECO:0000313" key="1">
    <source>
        <dbReference type="EMBL" id="KAF8765298.1"/>
    </source>
</evidence>
<comment type="caution">
    <text evidence="1">The sequence shown here is derived from an EMBL/GenBank/DDBJ whole genome shotgun (WGS) entry which is preliminary data.</text>
</comment>
<dbReference type="EMBL" id="JACEFO010000575">
    <property type="protein sequence ID" value="KAF8765298.1"/>
    <property type="molecule type" value="Genomic_DNA"/>
</dbReference>
<organism evidence="1 2">
    <name type="scientific">Digitaria exilis</name>
    <dbReference type="NCBI Taxonomy" id="1010633"/>
    <lineage>
        <taxon>Eukaryota</taxon>
        <taxon>Viridiplantae</taxon>
        <taxon>Streptophyta</taxon>
        <taxon>Embryophyta</taxon>
        <taxon>Tracheophyta</taxon>
        <taxon>Spermatophyta</taxon>
        <taxon>Magnoliopsida</taxon>
        <taxon>Liliopsida</taxon>
        <taxon>Poales</taxon>
        <taxon>Poaceae</taxon>
        <taxon>PACMAD clade</taxon>
        <taxon>Panicoideae</taxon>
        <taxon>Panicodae</taxon>
        <taxon>Paniceae</taxon>
        <taxon>Anthephorinae</taxon>
        <taxon>Digitaria</taxon>
    </lineage>
</organism>
<name>A0A835KQ27_9POAL</name>
<evidence type="ECO:0000313" key="2">
    <source>
        <dbReference type="Proteomes" id="UP000636709"/>
    </source>
</evidence>
<keyword evidence="2" id="KW-1185">Reference proteome</keyword>
<dbReference type="Proteomes" id="UP000636709">
    <property type="component" value="Unassembled WGS sequence"/>
</dbReference>